<dbReference type="RefSeq" id="XP_022387559.1">
    <property type="nucleotide sequence ID" value="XM_022534680.1"/>
</dbReference>
<evidence type="ECO:0000313" key="1">
    <source>
        <dbReference type="EMBL" id="OGM43842.1"/>
    </source>
</evidence>
<comment type="caution">
    <text evidence="1">The sequence shown here is derived from an EMBL/GenBank/DDBJ whole genome shotgun (WGS) entry which is preliminary data.</text>
</comment>
<keyword evidence="2" id="KW-1185">Reference proteome</keyword>
<dbReference type="EMBL" id="LYCR01000064">
    <property type="protein sequence ID" value="OGM43842.1"/>
    <property type="molecule type" value="Genomic_DNA"/>
</dbReference>
<dbReference type="Proteomes" id="UP000179179">
    <property type="component" value="Unassembled WGS sequence"/>
</dbReference>
<protein>
    <submittedName>
        <fullName evidence="1">Uncharacterized protein</fullName>
    </submittedName>
</protein>
<accession>A0A1F7ZWI4</accession>
<dbReference type="OrthoDB" id="3531694at2759"/>
<organism evidence="1 2">
    <name type="scientific">Aspergillus bombycis</name>
    <dbReference type="NCBI Taxonomy" id="109264"/>
    <lineage>
        <taxon>Eukaryota</taxon>
        <taxon>Fungi</taxon>
        <taxon>Dikarya</taxon>
        <taxon>Ascomycota</taxon>
        <taxon>Pezizomycotina</taxon>
        <taxon>Eurotiomycetes</taxon>
        <taxon>Eurotiomycetidae</taxon>
        <taxon>Eurotiales</taxon>
        <taxon>Aspergillaceae</taxon>
        <taxon>Aspergillus</taxon>
    </lineage>
</organism>
<reference evidence="1 2" key="1">
    <citation type="journal article" date="2016" name="Genome Biol. Evol.">
        <title>Draft genome sequence of an aflatoxigenic Aspergillus species, A. bombycis.</title>
        <authorList>
            <person name="Moore G.G."/>
            <person name="Mack B.M."/>
            <person name="Beltz S.B."/>
            <person name="Gilbert M.K."/>
        </authorList>
    </citation>
    <scope>NUCLEOTIDE SEQUENCE [LARGE SCALE GENOMIC DNA]</scope>
    <source>
        <strain evidence="2">NRRL 26010</strain>
    </source>
</reference>
<dbReference type="GeneID" id="34450941"/>
<sequence length="77" mass="8776">MFKQTAQRLYKLIGKTRLEDLPVSWQGPIDQVLQQQEKAVSIVFPLPLTALYHRADQCIAEAPSPTLRTTIRATQKK</sequence>
<evidence type="ECO:0000313" key="2">
    <source>
        <dbReference type="Proteomes" id="UP000179179"/>
    </source>
</evidence>
<dbReference type="AlphaFoldDB" id="A0A1F7ZWI4"/>
<gene>
    <name evidence="1" type="ORF">ABOM_007551</name>
</gene>
<name>A0A1F7ZWI4_9EURO</name>
<proteinExistence type="predicted"/>